<dbReference type="InterPro" id="IPR038606">
    <property type="entry name" value="To_sf"/>
</dbReference>
<feature type="chain" id="PRO_5032823167" evidence="4">
    <location>
        <begin position="19"/>
        <end position="240"/>
    </location>
</feature>
<keyword evidence="6" id="KW-1185">Reference proteome</keyword>
<dbReference type="GO" id="GO:0007623">
    <property type="term" value="P:circadian rhythm"/>
    <property type="evidence" value="ECO:0007669"/>
    <property type="project" value="UniProtKB-ARBA"/>
</dbReference>
<evidence type="ECO:0000313" key="6">
    <source>
        <dbReference type="Proteomes" id="UP000625711"/>
    </source>
</evidence>
<evidence type="ECO:0000256" key="4">
    <source>
        <dbReference type="SAM" id="SignalP"/>
    </source>
</evidence>
<dbReference type="OrthoDB" id="8190514at2759"/>
<proteinExistence type="inferred from homology"/>
<reference evidence="5" key="1">
    <citation type="submission" date="2020-08" db="EMBL/GenBank/DDBJ databases">
        <title>Genome sequencing and assembly of the red palm weevil Rhynchophorus ferrugineus.</title>
        <authorList>
            <person name="Dias G.B."/>
            <person name="Bergman C.M."/>
            <person name="Manee M."/>
        </authorList>
    </citation>
    <scope>NUCLEOTIDE SEQUENCE</scope>
    <source>
        <strain evidence="5">AA-2017</strain>
        <tissue evidence="5">Whole larva</tissue>
    </source>
</reference>
<keyword evidence="2" id="KW-0090">Biological rhythms</keyword>
<dbReference type="FunFam" id="3.15.10.30:FF:000001">
    <property type="entry name" value="Takeout-like protein 1"/>
    <property type="match status" value="1"/>
</dbReference>
<dbReference type="PANTHER" id="PTHR11008:SF32">
    <property type="entry name" value="CIRCADIAN CLOCK-CONTROLLED PROTEIN DAYWAKE-RELATED"/>
    <property type="match status" value="1"/>
</dbReference>
<protein>
    <submittedName>
        <fullName evidence="5">Uncharacterized protein</fullName>
    </submittedName>
</protein>
<comment type="caution">
    <text evidence="5">The sequence shown here is derived from an EMBL/GenBank/DDBJ whole genome shotgun (WGS) entry which is preliminary data.</text>
</comment>
<dbReference type="Gene3D" id="3.15.10.30">
    <property type="entry name" value="Haemolymph juvenile hormone binding protein"/>
    <property type="match status" value="1"/>
</dbReference>
<organism evidence="5 6">
    <name type="scientific">Rhynchophorus ferrugineus</name>
    <name type="common">Red palm weevil</name>
    <name type="synonym">Curculio ferrugineus</name>
    <dbReference type="NCBI Taxonomy" id="354439"/>
    <lineage>
        <taxon>Eukaryota</taxon>
        <taxon>Metazoa</taxon>
        <taxon>Ecdysozoa</taxon>
        <taxon>Arthropoda</taxon>
        <taxon>Hexapoda</taxon>
        <taxon>Insecta</taxon>
        <taxon>Pterygota</taxon>
        <taxon>Neoptera</taxon>
        <taxon>Endopterygota</taxon>
        <taxon>Coleoptera</taxon>
        <taxon>Polyphaga</taxon>
        <taxon>Cucujiformia</taxon>
        <taxon>Curculionidae</taxon>
        <taxon>Dryophthorinae</taxon>
        <taxon>Rhynchophorus</taxon>
    </lineage>
</organism>
<comment type="similarity">
    <text evidence="3">Belongs to the TO family.</text>
</comment>
<feature type="signal peptide" evidence="4">
    <location>
        <begin position="1"/>
        <end position="18"/>
    </location>
</feature>
<evidence type="ECO:0000256" key="1">
    <source>
        <dbReference type="ARBA" id="ARBA00022729"/>
    </source>
</evidence>
<dbReference type="EMBL" id="JAACXV010000370">
    <property type="protein sequence ID" value="KAF7279298.1"/>
    <property type="molecule type" value="Genomic_DNA"/>
</dbReference>
<gene>
    <name evidence="5" type="ORF">GWI33_007431</name>
</gene>
<evidence type="ECO:0000256" key="3">
    <source>
        <dbReference type="ARBA" id="ARBA00060902"/>
    </source>
</evidence>
<evidence type="ECO:0000256" key="2">
    <source>
        <dbReference type="ARBA" id="ARBA00023108"/>
    </source>
</evidence>
<dbReference type="Pfam" id="PF06585">
    <property type="entry name" value="JHBP"/>
    <property type="match status" value="1"/>
</dbReference>
<keyword evidence="1 4" id="KW-0732">Signal</keyword>
<dbReference type="Proteomes" id="UP000625711">
    <property type="component" value="Unassembled WGS sequence"/>
</dbReference>
<dbReference type="SMART" id="SM00700">
    <property type="entry name" value="JHBP"/>
    <property type="match status" value="1"/>
</dbReference>
<evidence type="ECO:0000313" key="5">
    <source>
        <dbReference type="EMBL" id="KAF7279298.1"/>
    </source>
</evidence>
<dbReference type="InterPro" id="IPR010562">
    <property type="entry name" value="Haemolymph_juvenile_hormone-bd"/>
</dbReference>
<dbReference type="PANTHER" id="PTHR11008">
    <property type="entry name" value="PROTEIN TAKEOUT-LIKE PROTEIN"/>
    <property type="match status" value="1"/>
</dbReference>
<accession>A0A834MD24</accession>
<name>A0A834MD24_RHYFE</name>
<dbReference type="GO" id="GO:0005615">
    <property type="term" value="C:extracellular space"/>
    <property type="evidence" value="ECO:0007669"/>
    <property type="project" value="TreeGrafter"/>
</dbReference>
<sequence>MLLITIFAVFNFLNLISGITFKYCKGSESNTDACLVDAISDALQKLRTGCEEFGLKNLDVYNVGPISVEAGNGAIHIIQNNWNIELRGIADAIVKEAHFDKESKALTFTMLIPRLIQNSDYNISGQVLSLPLSGIGTSTFELYDMGLKFYLILDEYTRDAKRYYKIKSMQADMPISGFKAHYDNLFDGNKVLGDSVNEMFNKEWKVIYDIVQHPVEKAYGKDFEIYIQTFLDHVPAKDLF</sequence>
<dbReference type="AlphaFoldDB" id="A0A834MD24"/>